<reference evidence="3 4" key="1">
    <citation type="submission" date="2019-02" db="EMBL/GenBank/DDBJ databases">
        <title>Deep-cultivation of Planctomycetes and their phenomic and genomic characterization uncovers novel biology.</title>
        <authorList>
            <person name="Wiegand S."/>
            <person name="Jogler M."/>
            <person name="Boedeker C."/>
            <person name="Pinto D."/>
            <person name="Vollmers J."/>
            <person name="Rivas-Marin E."/>
            <person name="Kohn T."/>
            <person name="Peeters S.H."/>
            <person name="Heuer A."/>
            <person name="Rast P."/>
            <person name="Oberbeckmann S."/>
            <person name="Bunk B."/>
            <person name="Jeske O."/>
            <person name="Meyerdierks A."/>
            <person name="Storesund J.E."/>
            <person name="Kallscheuer N."/>
            <person name="Luecker S."/>
            <person name="Lage O.M."/>
            <person name="Pohl T."/>
            <person name="Merkel B.J."/>
            <person name="Hornburger P."/>
            <person name="Mueller R.-W."/>
            <person name="Bruemmer F."/>
            <person name="Labrenz M."/>
            <person name="Spormann A.M."/>
            <person name="Op den Camp H."/>
            <person name="Overmann J."/>
            <person name="Amann R."/>
            <person name="Jetten M.S.M."/>
            <person name="Mascher T."/>
            <person name="Medema M.H."/>
            <person name="Devos D.P."/>
            <person name="Kaster A.-K."/>
            <person name="Ovreas L."/>
            <person name="Rohde M."/>
            <person name="Galperin M.Y."/>
            <person name="Jogler C."/>
        </authorList>
    </citation>
    <scope>NUCLEOTIDE SEQUENCE [LARGE SCALE GENOMIC DNA]</scope>
    <source>
        <strain evidence="3 4">I41</strain>
    </source>
</reference>
<dbReference type="Pfam" id="PF18989">
    <property type="entry name" value="DUF5722"/>
    <property type="match status" value="1"/>
</dbReference>
<dbReference type="InterPro" id="IPR017853">
    <property type="entry name" value="GH"/>
</dbReference>
<dbReference type="EMBL" id="CP036339">
    <property type="protein sequence ID" value="QDT75702.1"/>
    <property type="molecule type" value="Genomic_DNA"/>
</dbReference>
<feature type="domain" description="DUF5722" evidence="2">
    <location>
        <begin position="47"/>
        <end position="447"/>
    </location>
</feature>
<organism evidence="3 4">
    <name type="scientific">Lacipirellula limnantheis</name>
    <dbReference type="NCBI Taxonomy" id="2528024"/>
    <lineage>
        <taxon>Bacteria</taxon>
        <taxon>Pseudomonadati</taxon>
        <taxon>Planctomycetota</taxon>
        <taxon>Planctomycetia</taxon>
        <taxon>Pirellulales</taxon>
        <taxon>Lacipirellulaceae</taxon>
        <taxon>Lacipirellula</taxon>
    </lineage>
</organism>
<evidence type="ECO:0000259" key="2">
    <source>
        <dbReference type="Pfam" id="PF18989"/>
    </source>
</evidence>
<keyword evidence="1" id="KW-1133">Transmembrane helix</keyword>
<proteinExistence type="predicted"/>
<dbReference type="RefSeq" id="WP_315852436.1">
    <property type="nucleotide sequence ID" value="NZ_CP036339.1"/>
</dbReference>
<keyword evidence="1" id="KW-0812">Transmembrane</keyword>
<dbReference type="SUPFAM" id="SSF51445">
    <property type="entry name" value="(Trans)glycosidases"/>
    <property type="match status" value="1"/>
</dbReference>
<dbReference type="KEGG" id="llh:I41_49440"/>
<gene>
    <name evidence="3" type="ORF">I41_49440</name>
</gene>
<feature type="transmembrane region" description="Helical" evidence="1">
    <location>
        <begin position="12"/>
        <end position="34"/>
    </location>
</feature>
<dbReference type="Gene3D" id="3.20.20.80">
    <property type="entry name" value="Glycosidases"/>
    <property type="match status" value="1"/>
</dbReference>
<dbReference type="AlphaFoldDB" id="A0A517U508"/>
<keyword evidence="1" id="KW-0472">Membrane</keyword>
<evidence type="ECO:0000313" key="4">
    <source>
        <dbReference type="Proteomes" id="UP000317909"/>
    </source>
</evidence>
<sequence>MVTKRVPRSIGSAHCVSVVAKSFLLLACLVWPAISVGQDGARNVAAYPEAASKKGLQVELLDDALELGIKHAALNVNLSELIAPNSGNVDVAYLPWTTDGRTFHFRREPVERLDHTIKTLSSHSVVVHLIILVYKDSDAEVNRVMLHPNYDDKAPHRLSAFNTRTAEGRAWLQATMEFLAHRWSRPDKQYGRVAGYVLGNEVNSHWWWSNMGRVTMSEFADDYSSALQLVHRAVRRHSSWARVYVSLDHHWNIRVPASDDHEAFAGKDLIDYLVRRGREDNESNFDWHVAYHPYPENLFEPRFWNDKSALLEPTTPRITFKNLEVLTDYLQRPELLYEGQPRRVILSEQGFHTPDGPTGEAIQAAAYCYAYRKVARLDGVDAFILHRHVDHPHEGGLRLGLRRFAPAESNPRPAKMIYECFRRADDPDWEEAFKFALPIIGIQSWAETKR</sequence>
<protein>
    <recommendedName>
        <fullName evidence="2">DUF5722 domain-containing protein</fullName>
    </recommendedName>
</protein>
<evidence type="ECO:0000256" key="1">
    <source>
        <dbReference type="SAM" id="Phobius"/>
    </source>
</evidence>
<evidence type="ECO:0000313" key="3">
    <source>
        <dbReference type="EMBL" id="QDT75702.1"/>
    </source>
</evidence>
<keyword evidence="4" id="KW-1185">Reference proteome</keyword>
<dbReference type="Proteomes" id="UP000317909">
    <property type="component" value="Chromosome"/>
</dbReference>
<dbReference type="InterPro" id="IPR043780">
    <property type="entry name" value="DUF5722"/>
</dbReference>
<accession>A0A517U508</accession>
<name>A0A517U508_9BACT</name>